<feature type="region of interest" description="Disordered" evidence="1">
    <location>
        <begin position="1"/>
        <end position="51"/>
    </location>
</feature>
<reference evidence="3 4" key="1">
    <citation type="submission" date="2019-07" db="EMBL/GenBank/DDBJ databases">
        <title>Quadrisphaera sp. strain DD2A genome sequencing and assembly.</title>
        <authorList>
            <person name="Kim I."/>
        </authorList>
    </citation>
    <scope>NUCLEOTIDE SEQUENCE [LARGE SCALE GENOMIC DNA]</scope>
    <source>
        <strain evidence="3 4">DD2A</strain>
    </source>
</reference>
<evidence type="ECO:0000313" key="3">
    <source>
        <dbReference type="EMBL" id="TXR58022.1"/>
    </source>
</evidence>
<evidence type="ECO:0000256" key="1">
    <source>
        <dbReference type="SAM" id="MobiDB-lite"/>
    </source>
</evidence>
<proteinExistence type="predicted"/>
<keyword evidence="2" id="KW-1133">Transmembrane helix</keyword>
<dbReference type="Proteomes" id="UP000321234">
    <property type="component" value="Unassembled WGS sequence"/>
</dbReference>
<sequence>MTTTKPAVQPAQAQPGRGGGRSRRRRPQRAASTWESRSDARSLDPDATTGPVSGVLGLLVGVLEVLGALFSWTGGSDG</sequence>
<comment type="caution">
    <text evidence="3">The sequence shown here is derived from an EMBL/GenBank/DDBJ whole genome shotgun (WGS) entry which is preliminary data.</text>
</comment>
<accession>A0A5C8ZJF6</accession>
<evidence type="ECO:0000256" key="2">
    <source>
        <dbReference type="SAM" id="Phobius"/>
    </source>
</evidence>
<feature type="transmembrane region" description="Helical" evidence="2">
    <location>
        <begin position="52"/>
        <end position="72"/>
    </location>
</feature>
<keyword evidence="2" id="KW-0472">Membrane</keyword>
<evidence type="ECO:0000313" key="4">
    <source>
        <dbReference type="Proteomes" id="UP000321234"/>
    </source>
</evidence>
<dbReference type="EMBL" id="VKAC01000001">
    <property type="protein sequence ID" value="TXR58022.1"/>
    <property type="molecule type" value="Genomic_DNA"/>
</dbReference>
<gene>
    <name evidence="3" type="ORF">FMM08_02035</name>
</gene>
<dbReference type="AlphaFoldDB" id="A0A5C8ZJF6"/>
<keyword evidence="4" id="KW-1185">Reference proteome</keyword>
<dbReference type="RefSeq" id="WP_147924633.1">
    <property type="nucleotide sequence ID" value="NZ_VKAC01000001.1"/>
</dbReference>
<name>A0A5C8ZJF6_9ACTN</name>
<keyword evidence="2" id="KW-0812">Transmembrane</keyword>
<protein>
    <submittedName>
        <fullName evidence="3">Uncharacterized protein</fullName>
    </submittedName>
</protein>
<organism evidence="3 4">
    <name type="scientific">Quadrisphaera setariae</name>
    <dbReference type="NCBI Taxonomy" id="2593304"/>
    <lineage>
        <taxon>Bacteria</taxon>
        <taxon>Bacillati</taxon>
        <taxon>Actinomycetota</taxon>
        <taxon>Actinomycetes</taxon>
        <taxon>Kineosporiales</taxon>
        <taxon>Kineosporiaceae</taxon>
        <taxon>Quadrisphaera</taxon>
    </lineage>
</organism>